<gene>
    <name evidence="2" type="primary">Contig11086.g11851</name>
    <name evidence="2" type="ORF">STYLEM_1495</name>
</gene>
<accession>A0A077ZRJ1</accession>
<evidence type="ECO:0000256" key="1">
    <source>
        <dbReference type="SAM" id="SignalP"/>
    </source>
</evidence>
<keyword evidence="3" id="KW-1185">Reference proteome</keyword>
<feature type="signal peptide" evidence="1">
    <location>
        <begin position="1"/>
        <end position="19"/>
    </location>
</feature>
<dbReference type="InParanoid" id="A0A077ZRJ1"/>
<protein>
    <submittedName>
        <fullName evidence="2">Uncharacterized protein</fullName>
    </submittedName>
</protein>
<proteinExistence type="predicted"/>
<name>A0A077ZRJ1_STYLE</name>
<keyword evidence="1" id="KW-0732">Signal</keyword>
<evidence type="ECO:0000313" key="3">
    <source>
        <dbReference type="Proteomes" id="UP000039865"/>
    </source>
</evidence>
<dbReference type="AlphaFoldDB" id="A0A077ZRJ1"/>
<reference evidence="2 3" key="1">
    <citation type="submission" date="2014-06" db="EMBL/GenBank/DDBJ databases">
        <authorList>
            <person name="Swart Estienne"/>
        </authorList>
    </citation>
    <scope>NUCLEOTIDE SEQUENCE [LARGE SCALE GENOMIC DNA]</scope>
    <source>
        <strain evidence="2 3">130c</strain>
    </source>
</reference>
<dbReference type="Proteomes" id="UP000039865">
    <property type="component" value="Unassembled WGS sequence"/>
</dbReference>
<evidence type="ECO:0000313" key="2">
    <source>
        <dbReference type="EMBL" id="CDW72533.1"/>
    </source>
</evidence>
<dbReference type="EMBL" id="CCKQ01001426">
    <property type="protein sequence ID" value="CDW72533.1"/>
    <property type="molecule type" value="Genomic_DNA"/>
</dbReference>
<sequence>MKYFTLTLAVALLIGLITCQNYETIRESPSFIKNKILRRGPQVEAAMMCLAMPFCDPAWQKAHRQIIAEPLVQGWNPAWGIGLEGLKQEFNPKVQQELIAPYPLYYGPGPVVYPFPDVQMVEAGGIKGWNPRWGHGPVVINRGPKVESAPWDRRWGIGPVIVDKTPVVESMSEDVDDLYVDSPYWDSRWGIGPVIMDPVPKVERSSILNTYNTIANINRHKDIENINNDKDFEKKTFRAISDASNLIPPDVQDKHLLKYVDLGSPNNYAIHELKEGPNYKSEKHFMTYSSSN</sequence>
<organism evidence="2 3">
    <name type="scientific">Stylonychia lemnae</name>
    <name type="common">Ciliate</name>
    <dbReference type="NCBI Taxonomy" id="5949"/>
    <lineage>
        <taxon>Eukaryota</taxon>
        <taxon>Sar</taxon>
        <taxon>Alveolata</taxon>
        <taxon>Ciliophora</taxon>
        <taxon>Intramacronucleata</taxon>
        <taxon>Spirotrichea</taxon>
        <taxon>Stichotrichia</taxon>
        <taxon>Sporadotrichida</taxon>
        <taxon>Oxytrichidae</taxon>
        <taxon>Stylonychinae</taxon>
        <taxon>Stylonychia</taxon>
    </lineage>
</organism>
<feature type="chain" id="PRO_5001728988" evidence="1">
    <location>
        <begin position="20"/>
        <end position="292"/>
    </location>
</feature>